<keyword evidence="6 8" id="KW-0460">Magnesium</keyword>
<dbReference type="STRING" id="157463.GCA_001047075_01190"/>
<dbReference type="GO" id="GO:0005525">
    <property type="term" value="F:GTP binding"/>
    <property type="evidence" value="ECO:0007669"/>
    <property type="project" value="UniProtKB-UniRule"/>
</dbReference>
<evidence type="ECO:0000256" key="4">
    <source>
        <dbReference type="ARBA" id="ARBA00022741"/>
    </source>
</evidence>
<keyword evidence="10" id="KW-1185">Reference proteome</keyword>
<dbReference type="UniPathway" id="UPA00075">
    <property type="reaction ID" value="UER00335"/>
</dbReference>
<evidence type="ECO:0000256" key="8">
    <source>
        <dbReference type="HAMAP-Rule" id="MF_00011"/>
    </source>
</evidence>
<proteinExistence type="inferred from homology"/>
<comment type="caution">
    <text evidence="8">Lacks conserved residue(s) required for the propagation of feature annotation.</text>
</comment>
<comment type="function">
    <text evidence="8">Plays an important role in the de novo pathway of purine nucleotide biosynthesis. Catalyzes the first committed step in the biosynthesis of AMP from IMP.</text>
</comment>
<dbReference type="GO" id="GO:0044208">
    <property type="term" value="P:'de novo' AMP biosynthetic process"/>
    <property type="evidence" value="ECO:0007669"/>
    <property type="project" value="UniProtKB-UniRule"/>
</dbReference>
<dbReference type="FunFam" id="3.90.170.10:FF:000001">
    <property type="entry name" value="Adenylosuccinate synthetase"/>
    <property type="match status" value="1"/>
</dbReference>
<evidence type="ECO:0000313" key="10">
    <source>
        <dbReference type="Proteomes" id="UP000253891"/>
    </source>
</evidence>
<dbReference type="EMBL" id="DF968005">
    <property type="protein sequence ID" value="GAP00292.1"/>
    <property type="molecule type" value="Genomic_DNA"/>
</dbReference>
<comment type="similarity">
    <text evidence="8">Belongs to the adenylosuccinate synthetase family.</text>
</comment>
<keyword evidence="2 8" id="KW-0436">Ligase</keyword>
<feature type="binding site" evidence="8">
    <location>
        <begin position="187"/>
        <end position="189"/>
    </location>
    <ligand>
        <name>GTP</name>
        <dbReference type="ChEBI" id="CHEBI:37565"/>
    </ligand>
</feature>
<comment type="subcellular location">
    <subcellularLocation>
        <location evidence="8">Cytoplasm</location>
    </subcellularLocation>
</comment>
<keyword evidence="7 8" id="KW-0342">GTP-binding</keyword>
<organism evidence="9 10">
    <name type="scientific">Fructobacillus ficulneus</name>
    <dbReference type="NCBI Taxonomy" id="157463"/>
    <lineage>
        <taxon>Bacteria</taxon>
        <taxon>Bacillati</taxon>
        <taxon>Bacillota</taxon>
        <taxon>Bacilli</taxon>
        <taxon>Lactobacillales</taxon>
        <taxon>Lactobacillaceae</taxon>
        <taxon>Fructobacillus</taxon>
    </lineage>
</organism>
<dbReference type="InterPro" id="IPR042111">
    <property type="entry name" value="Adenylosuccinate_synth_dom3"/>
</dbReference>
<feature type="binding site" evidence="8">
    <location>
        <position position="79"/>
    </location>
    <ligand>
        <name>GTP</name>
        <dbReference type="ChEBI" id="CHEBI:37565"/>
    </ligand>
</feature>
<dbReference type="Pfam" id="PF00709">
    <property type="entry name" value="Adenylsucc_synt"/>
    <property type="match status" value="1"/>
</dbReference>
<dbReference type="EC" id="6.3.4.4" evidence="8"/>
<feature type="binding site" evidence="8">
    <location>
        <begin position="73"/>
        <end position="79"/>
    </location>
    <ligand>
        <name>substrate</name>
    </ligand>
</feature>
<evidence type="ECO:0000256" key="1">
    <source>
        <dbReference type="ARBA" id="ARBA00011738"/>
    </source>
</evidence>
<evidence type="ECO:0000313" key="9">
    <source>
        <dbReference type="EMBL" id="GAP00292.1"/>
    </source>
</evidence>
<keyword evidence="5 8" id="KW-0658">Purine biosynthesis</keyword>
<dbReference type="PANTHER" id="PTHR11846">
    <property type="entry name" value="ADENYLOSUCCINATE SYNTHETASE"/>
    <property type="match status" value="1"/>
</dbReference>
<evidence type="ECO:0000256" key="6">
    <source>
        <dbReference type="ARBA" id="ARBA00022842"/>
    </source>
</evidence>
<dbReference type="SUPFAM" id="SSF52540">
    <property type="entry name" value="P-loop containing nucleoside triphosphate hydrolases"/>
    <property type="match status" value="1"/>
</dbReference>
<evidence type="ECO:0000256" key="3">
    <source>
        <dbReference type="ARBA" id="ARBA00022723"/>
    </source>
</evidence>
<dbReference type="InterPro" id="IPR042109">
    <property type="entry name" value="Adenylosuccinate_synth_dom1"/>
</dbReference>
<comment type="cofactor">
    <cofactor evidence="8">
        <name>Mg(2+)</name>
        <dbReference type="ChEBI" id="CHEBI:18420"/>
    </cofactor>
    <text evidence="8">Binds 1 Mg(2+) ion per subunit.</text>
</comment>
<dbReference type="HAMAP" id="MF_00011">
    <property type="entry name" value="Adenylosucc_synth"/>
    <property type="match status" value="1"/>
</dbReference>
<keyword evidence="3 8" id="KW-0479">Metal-binding</keyword>
<feature type="binding site" description="in other chain" evidence="8">
    <location>
        <position position="77"/>
    </location>
    <ligand>
        <name>IMP</name>
        <dbReference type="ChEBI" id="CHEBI:58053"/>
        <note>ligand shared between dimeric partners</note>
    </ligand>
</feature>
<dbReference type="AlphaFoldDB" id="A0A0K8MI98"/>
<keyword evidence="8" id="KW-0963">Cytoplasm</keyword>
<name>A0A0K8MI98_9LACO</name>
<dbReference type="PANTHER" id="PTHR11846:SF0">
    <property type="entry name" value="ADENYLOSUCCINATE SYNTHETASE"/>
    <property type="match status" value="1"/>
</dbReference>
<dbReference type="InterPro" id="IPR027417">
    <property type="entry name" value="P-loop_NTPase"/>
</dbReference>
<comment type="subunit">
    <text evidence="1 8">Homodimer.</text>
</comment>
<evidence type="ECO:0000256" key="2">
    <source>
        <dbReference type="ARBA" id="ARBA00022598"/>
    </source>
</evidence>
<comment type="pathway">
    <text evidence="8">Purine metabolism; AMP biosynthesis via de novo pathway; AMP from IMP: step 1/2.</text>
</comment>
<dbReference type="Gene3D" id="3.90.170.10">
    <property type="entry name" value="Adenylosuccinate Synthetase, subunit A, domain 3"/>
    <property type="match status" value="1"/>
</dbReference>
<dbReference type="GO" id="GO:0046040">
    <property type="term" value="P:IMP metabolic process"/>
    <property type="evidence" value="ECO:0007669"/>
    <property type="project" value="TreeGrafter"/>
</dbReference>
<sequence length="204" mass="22154">MLDIDHGTYPFVTSSNPIAGGAAVGAGLGPNRIDQVVGVAKVYCSRVGEGPFPTELFDEVGSTIRDVAHEYGVVTGRPRRIGWLDTVALRHAKRVSGLTQLSLNCLDVLSGFETLKVATHYELDGQVIDHYPASEADLARCQPVYEELPGWSEDITQAHSLADLPDNARHYLERVCEIVGLPLATFAVGPDREATNVLTDLWEN</sequence>
<dbReference type="GO" id="GO:0000287">
    <property type="term" value="F:magnesium ion binding"/>
    <property type="evidence" value="ECO:0007669"/>
    <property type="project" value="UniProtKB-UniRule"/>
</dbReference>
<protein>
    <recommendedName>
        <fullName evidence="8">Adenylosuccinate synthetase</fullName>
        <shortName evidence="8">AMPSase</shortName>
        <shortName evidence="8">AdSS</shortName>
        <ecNumber evidence="8">6.3.4.4</ecNumber>
    </recommendedName>
    <alternativeName>
        <fullName evidence="8">IMP--aspartate ligase</fullName>
    </alternativeName>
</protein>
<accession>A0A0K8MI98</accession>
<feature type="binding site" evidence="8">
    <location>
        <begin position="105"/>
        <end position="107"/>
    </location>
    <ligand>
        <name>GTP</name>
        <dbReference type="ChEBI" id="CHEBI:37565"/>
    </ligand>
</feature>
<dbReference type="GO" id="GO:0005737">
    <property type="term" value="C:cytoplasm"/>
    <property type="evidence" value="ECO:0007669"/>
    <property type="project" value="UniProtKB-SubCell"/>
</dbReference>
<dbReference type="Proteomes" id="UP000253891">
    <property type="component" value="Unassembled WGS sequence"/>
</dbReference>
<dbReference type="Gene3D" id="3.40.440.10">
    <property type="entry name" value="Adenylosuccinate Synthetase, subunit A, domain 1"/>
    <property type="match status" value="1"/>
</dbReference>
<gene>
    <name evidence="8" type="primary">purA</name>
    <name evidence="9" type="ORF">FFIC_283060</name>
</gene>
<evidence type="ECO:0000256" key="7">
    <source>
        <dbReference type="ARBA" id="ARBA00023134"/>
    </source>
</evidence>
<feature type="binding site" description="in other chain" evidence="8">
    <location>
        <position position="13"/>
    </location>
    <ligand>
        <name>IMP</name>
        <dbReference type="ChEBI" id="CHEBI:58053"/>
        <note>ligand shared between dimeric partners</note>
    </ligand>
</feature>
<dbReference type="InterPro" id="IPR001114">
    <property type="entry name" value="Adenylosuccinate_synthetase"/>
</dbReference>
<evidence type="ECO:0000256" key="5">
    <source>
        <dbReference type="ARBA" id="ARBA00022755"/>
    </source>
</evidence>
<comment type="catalytic activity">
    <reaction evidence="8">
        <text>IMP + L-aspartate + GTP = N(6)-(1,2-dicarboxyethyl)-AMP + GDP + phosphate + 2 H(+)</text>
        <dbReference type="Rhea" id="RHEA:15753"/>
        <dbReference type="ChEBI" id="CHEBI:15378"/>
        <dbReference type="ChEBI" id="CHEBI:29991"/>
        <dbReference type="ChEBI" id="CHEBI:37565"/>
        <dbReference type="ChEBI" id="CHEBI:43474"/>
        <dbReference type="ChEBI" id="CHEBI:57567"/>
        <dbReference type="ChEBI" id="CHEBI:58053"/>
        <dbReference type="ChEBI" id="CHEBI:58189"/>
        <dbReference type="EC" id="6.3.4.4"/>
    </reaction>
</comment>
<dbReference type="SMART" id="SM00788">
    <property type="entry name" value="Adenylsucc_synt"/>
    <property type="match status" value="1"/>
</dbReference>
<dbReference type="GO" id="GO:0004019">
    <property type="term" value="F:adenylosuccinate synthase activity"/>
    <property type="evidence" value="ECO:0007669"/>
    <property type="project" value="UniProtKB-UniRule"/>
</dbReference>
<reference evidence="9 10" key="1">
    <citation type="journal article" date="2015" name="BMC Genomics">
        <title>Comparative genomics of Fructobacillus spp. and Leuconostoc spp. reveals niche-specific evolution of Fructobacillus spp.</title>
        <authorList>
            <person name="Endo A."/>
            <person name="Tanizawa Y."/>
            <person name="Tanaka N."/>
            <person name="Maeno S."/>
            <person name="Kumar H."/>
            <person name="Shiwa Y."/>
            <person name="Okada S."/>
            <person name="Yoshikawa H."/>
            <person name="Dicks L."/>
            <person name="Nakagawa J."/>
            <person name="Arita M."/>
        </authorList>
    </citation>
    <scope>NUCLEOTIDE SEQUENCE [LARGE SCALE GENOMIC DNA]</scope>
    <source>
        <strain evidence="9 10">JCM 12225</strain>
    </source>
</reference>
<keyword evidence="4 8" id="KW-0547">Nucleotide-binding</keyword>